<dbReference type="InterPro" id="IPR007172">
    <property type="entry name" value="DUF374"/>
</dbReference>
<evidence type="ECO:0000313" key="2">
    <source>
        <dbReference type="EMBL" id="SVC26330.1"/>
    </source>
</evidence>
<feature type="domain" description="DUF374" evidence="1">
    <location>
        <begin position="17"/>
        <end position="82"/>
    </location>
</feature>
<proteinExistence type="predicted"/>
<dbReference type="Pfam" id="PF04028">
    <property type="entry name" value="DUF374"/>
    <property type="match status" value="1"/>
</dbReference>
<feature type="non-terminal residue" evidence="2">
    <location>
        <position position="150"/>
    </location>
</feature>
<protein>
    <recommendedName>
        <fullName evidence="1">DUF374 domain-containing protein</fullName>
    </recommendedName>
</protein>
<reference evidence="2" key="1">
    <citation type="submission" date="2018-05" db="EMBL/GenBank/DDBJ databases">
        <authorList>
            <person name="Lanie J.A."/>
            <person name="Ng W.-L."/>
            <person name="Kazmierczak K.M."/>
            <person name="Andrzejewski T.M."/>
            <person name="Davidsen T.M."/>
            <person name="Wayne K.J."/>
            <person name="Tettelin H."/>
            <person name="Glass J.I."/>
            <person name="Rusch D."/>
            <person name="Podicherti R."/>
            <person name="Tsui H.-C.T."/>
            <person name="Winkler M.E."/>
        </authorList>
    </citation>
    <scope>NUCLEOTIDE SEQUENCE</scope>
</reference>
<dbReference type="AlphaFoldDB" id="A0A382KPE7"/>
<organism evidence="2">
    <name type="scientific">marine metagenome</name>
    <dbReference type="NCBI Taxonomy" id="408172"/>
    <lineage>
        <taxon>unclassified sequences</taxon>
        <taxon>metagenomes</taxon>
        <taxon>ecological metagenomes</taxon>
    </lineage>
</organism>
<accession>A0A382KPE7</accession>
<evidence type="ECO:0000259" key="1">
    <source>
        <dbReference type="Pfam" id="PF04028"/>
    </source>
</evidence>
<name>A0A382KPE7_9ZZZZ</name>
<sequence length="150" mass="17016">MLCVWHGRLLFPSWYIRHHTSLHIVSSRHRDSEILARILKHWGYGLIRGSTKKGGTRVIREMTEKFKDGEIIAVTNDGPKGPPRIAKSGSIGLAIKNNVQIITVTGSATKYWQIKTWDSFMLPKPFGKIRIVVSPPMNIKEKPNTSEEEV</sequence>
<gene>
    <name evidence="2" type="ORF">METZ01_LOCUS279184</name>
</gene>
<dbReference type="EMBL" id="UINC01081981">
    <property type="protein sequence ID" value="SVC26330.1"/>
    <property type="molecule type" value="Genomic_DNA"/>
</dbReference>